<dbReference type="AlphaFoldDB" id="A0A9Q1QHU0"/>
<feature type="binding site" evidence="17">
    <location>
        <position position="806"/>
    </location>
    <ligand>
        <name>Ca(2+)</name>
        <dbReference type="ChEBI" id="CHEBI:29108"/>
        <label>1</label>
    </ligand>
</feature>
<dbReference type="GO" id="GO:0003723">
    <property type="term" value="F:RNA binding"/>
    <property type="evidence" value="ECO:0007669"/>
    <property type="project" value="InterPro"/>
</dbReference>
<dbReference type="NCBIfam" id="TIGR00756">
    <property type="entry name" value="PPR"/>
    <property type="match status" value="7"/>
</dbReference>
<feature type="binding site" evidence="17">
    <location>
        <position position="817"/>
    </location>
    <ligand>
        <name>Ca(2+)</name>
        <dbReference type="ChEBI" id="CHEBI:29108"/>
        <label>1</label>
    </ligand>
</feature>
<dbReference type="InterPro" id="IPR002016">
    <property type="entry name" value="Haem_peroxidase"/>
</dbReference>
<evidence type="ECO:0000256" key="21">
    <source>
        <dbReference type="RuleBase" id="RU004241"/>
    </source>
</evidence>
<evidence type="ECO:0000256" key="8">
    <source>
        <dbReference type="ARBA" id="ARBA00022723"/>
    </source>
</evidence>
<evidence type="ECO:0000256" key="20">
    <source>
        <dbReference type="PROSITE-ProRule" id="PRU00708"/>
    </source>
</evidence>
<feature type="active site" description="Proton acceptor" evidence="15">
    <location>
        <position position="798"/>
    </location>
</feature>
<dbReference type="Proteomes" id="UP001153076">
    <property type="component" value="Unassembled WGS sequence"/>
</dbReference>
<dbReference type="FunFam" id="1.25.40.10:FF:000682">
    <property type="entry name" value="Pentatricopeptide repeat-containing protein At3g16610"/>
    <property type="match status" value="1"/>
</dbReference>
<evidence type="ECO:0000256" key="10">
    <source>
        <dbReference type="ARBA" id="ARBA00022946"/>
    </source>
</evidence>
<dbReference type="PRINTS" id="PR00461">
    <property type="entry name" value="PLPEROXIDASE"/>
</dbReference>
<dbReference type="InterPro" id="IPR010255">
    <property type="entry name" value="Haem_peroxidase_sf"/>
</dbReference>
<dbReference type="InterPro" id="IPR011990">
    <property type="entry name" value="TPR-like_helical_dom_sf"/>
</dbReference>
<dbReference type="GO" id="GO:0020037">
    <property type="term" value="F:heme binding"/>
    <property type="evidence" value="ECO:0007669"/>
    <property type="project" value="InterPro"/>
</dbReference>
<keyword evidence="25" id="KW-1185">Reference proteome</keyword>
<dbReference type="Gene3D" id="1.10.420.10">
    <property type="entry name" value="Peroxidase, domain 2"/>
    <property type="match status" value="1"/>
</dbReference>
<evidence type="ECO:0000259" key="23">
    <source>
        <dbReference type="PROSITE" id="PS50873"/>
    </source>
</evidence>
<keyword evidence="5" id="KW-0575">Peroxidase</keyword>
<dbReference type="GO" id="GO:0005739">
    <property type="term" value="C:mitochondrion"/>
    <property type="evidence" value="ECO:0007669"/>
    <property type="project" value="UniProtKB-ARBA"/>
</dbReference>
<evidence type="ECO:0000256" key="16">
    <source>
        <dbReference type="PIRSR" id="PIRSR600823-2"/>
    </source>
</evidence>
<dbReference type="InterPro" id="IPR046960">
    <property type="entry name" value="PPR_At4g14850-like_plant"/>
</dbReference>
<keyword evidence="12 17" id="KW-0408">Iron</keyword>
<dbReference type="FunFam" id="1.25.40.10:FF:000090">
    <property type="entry name" value="Pentatricopeptide repeat-containing protein, chloroplastic"/>
    <property type="match status" value="1"/>
</dbReference>
<evidence type="ECO:0000256" key="14">
    <source>
        <dbReference type="ARBA" id="ARBA00061659"/>
    </source>
</evidence>
<feature type="binding site" evidence="17">
    <location>
        <position position="808"/>
    </location>
    <ligand>
        <name>Ca(2+)</name>
        <dbReference type="ChEBI" id="CHEBI:29108"/>
        <label>1</label>
    </ligand>
</feature>
<dbReference type="InterPro" id="IPR033905">
    <property type="entry name" value="Secretory_peroxidase"/>
</dbReference>
<feature type="site" description="Transition state stabilizer" evidence="18">
    <location>
        <position position="794"/>
    </location>
</feature>
<feature type="repeat" description="PPR" evidence="20">
    <location>
        <begin position="429"/>
        <end position="463"/>
    </location>
</feature>
<feature type="repeat" description="PPR" evidence="20">
    <location>
        <begin position="128"/>
        <end position="162"/>
    </location>
</feature>
<evidence type="ECO:0000256" key="11">
    <source>
        <dbReference type="ARBA" id="ARBA00023002"/>
    </source>
</evidence>
<gene>
    <name evidence="24" type="ORF">Cgig2_011257</name>
</gene>
<organism evidence="24 25">
    <name type="scientific">Carnegiea gigantea</name>
    <dbReference type="NCBI Taxonomy" id="171969"/>
    <lineage>
        <taxon>Eukaryota</taxon>
        <taxon>Viridiplantae</taxon>
        <taxon>Streptophyta</taxon>
        <taxon>Embryophyta</taxon>
        <taxon>Tracheophyta</taxon>
        <taxon>Spermatophyta</taxon>
        <taxon>Magnoliopsida</taxon>
        <taxon>eudicotyledons</taxon>
        <taxon>Gunneridae</taxon>
        <taxon>Pentapetalae</taxon>
        <taxon>Caryophyllales</taxon>
        <taxon>Cactineae</taxon>
        <taxon>Cactaceae</taxon>
        <taxon>Cactoideae</taxon>
        <taxon>Echinocereeae</taxon>
        <taxon>Carnegiea</taxon>
    </lineage>
</organism>
<comment type="cofactor">
    <cofactor evidence="17">
        <name>Ca(2+)</name>
        <dbReference type="ChEBI" id="CHEBI:29108"/>
    </cofactor>
    <text evidence="17">Binds 2 calcium ions per subunit.</text>
</comment>
<evidence type="ECO:0000313" key="24">
    <source>
        <dbReference type="EMBL" id="KAJ8442334.1"/>
    </source>
</evidence>
<keyword evidence="8 17" id="KW-0479">Metal-binding</keyword>
<comment type="similarity">
    <text evidence="21">Belongs to the peroxidase family.</text>
</comment>
<dbReference type="Pfam" id="PF00141">
    <property type="entry name" value="peroxidase"/>
    <property type="match status" value="1"/>
</dbReference>
<dbReference type="EMBL" id="JAKOGI010000143">
    <property type="protein sequence ID" value="KAJ8442334.1"/>
    <property type="molecule type" value="Genomic_DNA"/>
</dbReference>
<evidence type="ECO:0000256" key="5">
    <source>
        <dbReference type="ARBA" id="ARBA00022559"/>
    </source>
</evidence>
<feature type="repeat" description="PPR" evidence="20">
    <location>
        <begin position="530"/>
        <end position="564"/>
    </location>
</feature>
<feature type="binding site" evidence="16">
    <location>
        <position position="891"/>
    </location>
    <ligand>
        <name>substrate</name>
    </ligand>
</feature>
<name>A0A9Q1QHU0_9CARY</name>
<evidence type="ECO:0000256" key="6">
    <source>
        <dbReference type="ARBA" id="ARBA00022617"/>
    </source>
</evidence>
<proteinExistence type="inferred from homology"/>
<dbReference type="FunFam" id="1.25.40.10:FF:000205">
    <property type="entry name" value="Pentatricopeptide repeat-containing protein, mitochondrial"/>
    <property type="match status" value="1"/>
</dbReference>
<dbReference type="InterPro" id="IPR002885">
    <property type="entry name" value="PPR_rpt"/>
</dbReference>
<protein>
    <recommendedName>
        <fullName evidence="3">peroxidase</fullName>
        <ecNumber evidence="3">1.11.1.7</ecNumber>
    </recommendedName>
</protein>
<feature type="repeat" description="PPR" evidence="20">
    <location>
        <begin position="226"/>
        <end position="260"/>
    </location>
</feature>
<feature type="repeat" description="PPR" evidence="20">
    <location>
        <begin position="97"/>
        <end position="127"/>
    </location>
</feature>
<feature type="repeat" description="PPR" evidence="20">
    <location>
        <begin position="328"/>
        <end position="362"/>
    </location>
</feature>
<comment type="catalytic activity">
    <reaction evidence="1">
        <text>2 a phenolic donor + H2O2 = 2 a phenolic radical donor + 2 H2O</text>
        <dbReference type="Rhea" id="RHEA:56136"/>
        <dbReference type="ChEBI" id="CHEBI:15377"/>
        <dbReference type="ChEBI" id="CHEBI:16240"/>
        <dbReference type="ChEBI" id="CHEBI:139520"/>
        <dbReference type="ChEBI" id="CHEBI:139521"/>
        <dbReference type="EC" id="1.11.1.7"/>
    </reaction>
</comment>
<feature type="region of interest" description="Disordered" evidence="22">
    <location>
        <begin position="1"/>
        <end position="24"/>
    </location>
</feature>
<feature type="binding site" evidence="17">
    <location>
        <position position="979"/>
    </location>
    <ligand>
        <name>Ca(2+)</name>
        <dbReference type="ChEBI" id="CHEBI:29108"/>
        <label>2</label>
    </ligand>
</feature>
<feature type="binding site" evidence="17">
    <location>
        <position position="975"/>
    </location>
    <ligand>
        <name>Ca(2+)</name>
        <dbReference type="ChEBI" id="CHEBI:29108"/>
        <label>2</label>
    </ligand>
</feature>
<dbReference type="Gene3D" id="1.10.520.10">
    <property type="match status" value="1"/>
</dbReference>
<dbReference type="GO" id="GO:0009507">
    <property type="term" value="C:chloroplast"/>
    <property type="evidence" value="ECO:0007669"/>
    <property type="project" value="UniProtKB-SubCell"/>
</dbReference>
<evidence type="ECO:0000256" key="18">
    <source>
        <dbReference type="PIRSR" id="PIRSR600823-4"/>
    </source>
</evidence>
<dbReference type="PROSITE" id="PS50873">
    <property type="entry name" value="PEROXIDASE_4"/>
    <property type="match status" value="1"/>
</dbReference>
<comment type="similarity">
    <text evidence="14">Belongs to the PPR family. PCMP-E subfamily.</text>
</comment>
<dbReference type="PANTHER" id="PTHR24015">
    <property type="entry name" value="OS07G0578800 PROTEIN-RELATED"/>
    <property type="match status" value="1"/>
</dbReference>
<dbReference type="PANTHER" id="PTHR24015:SF1903">
    <property type="entry name" value="OS05G0305300 PROTEIN"/>
    <property type="match status" value="1"/>
</dbReference>
<dbReference type="Pfam" id="PF13041">
    <property type="entry name" value="PPR_2"/>
    <property type="match status" value="3"/>
</dbReference>
<evidence type="ECO:0000256" key="13">
    <source>
        <dbReference type="ARBA" id="ARBA00023157"/>
    </source>
</evidence>
<keyword evidence="10" id="KW-0809">Transit peptide</keyword>
<feature type="binding site" evidence="17">
    <location>
        <position position="802"/>
    </location>
    <ligand>
        <name>Ca(2+)</name>
        <dbReference type="ChEBI" id="CHEBI:29108"/>
        <label>1</label>
    </ligand>
</feature>
<dbReference type="Gene3D" id="1.25.40.10">
    <property type="entry name" value="Tetratricopeptide repeat domain"/>
    <property type="match status" value="5"/>
</dbReference>
<evidence type="ECO:0000256" key="2">
    <source>
        <dbReference type="ARBA" id="ARBA00004229"/>
    </source>
</evidence>
<dbReference type="Pfam" id="PF01535">
    <property type="entry name" value="PPR"/>
    <property type="match status" value="5"/>
</dbReference>
<feature type="binding site" evidence="17">
    <location>
        <position position="972"/>
    </location>
    <ligand>
        <name>Ca(2+)</name>
        <dbReference type="ChEBI" id="CHEBI:29108"/>
        <label>2</label>
    </ligand>
</feature>
<feature type="binding site" evidence="17">
    <location>
        <position position="799"/>
    </location>
    <ligand>
        <name>Ca(2+)</name>
        <dbReference type="ChEBI" id="CHEBI:29108"/>
        <label>1</label>
    </ligand>
</feature>
<comment type="caution">
    <text evidence="24">The sequence shown here is derived from an EMBL/GenBank/DDBJ whole genome shotgun (WGS) entry which is preliminary data.</text>
</comment>
<dbReference type="PROSITE" id="PS51375">
    <property type="entry name" value="PPR"/>
    <property type="match status" value="6"/>
</dbReference>
<feature type="binding site" description="axial binding residue" evidence="17">
    <location>
        <position position="922"/>
    </location>
    <ligand>
        <name>heme b</name>
        <dbReference type="ChEBI" id="CHEBI:60344"/>
    </ligand>
    <ligandPart>
        <name>Fe</name>
        <dbReference type="ChEBI" id="CHEBI:18248"/>
    </ligandPart>
</feature>
<dbReference type="InterPro" id="IPR000823">
    <property type="entry name" value="Peroxidase_pln"/>
</dbReference>
<feature type="domain" description="Plant heme peroxidase family profile" evidence="23">
    <location>
        <begin position="757"/>
        <end position="1051"/>
    </location>
</feature>
<evidence type="ECO:0000256" key="15">
    <source>
        <dbReference type="PIRSR" id="PIRSR600823-1"/>
    </source>
</evidence>
<dbReference type="OrthoDB" id="185373at2759"/>
<feature type="binding site" evidence="17">
    <location>
        <position position="804"/>
    </location>
    <ligand>
        <name>Ca(2+)</name>
        <dbReference type="ChEBI" id="CHEBI:29108"/>
        <label>1</label>
    </ligand>
</feature>
<dbReference type="GO" id="GO:0042744">
    <property type="term" value="P:hydrogen peroxide catabolic process"/>
    <property type="evidence" value="ECO:0007669"/>
    <property type="project" value="InterPro"/>
</dbReference>
<feature type="disulfide bond" evidence="19">
    <location>
        <begin position="849"/>
        <end position="1047"/>
    </location>
</feature>
<keyword evidence="6" id="KW-0349">Heme</keyword>
<evidence type="ECO:0000256" key="7">
    <source>
        <dbReference type="ARBA" id="ARBA00022640"/>
    </source>
</evidence>
<dbReference type="GO" id="GO:0140825">
    <property type="term" value="F:lactoperoxidase activity"/>
    <property type="evidence" value="ECO:0007669"/>
    <property type="project" value="UniProtKB-EC"/>
</dbReference>
<dbReference type="CDD" id="cd00693">
    <property type="entry name" value="secretory_peroxidase"/>
    <property type="match status" value="1"/>
</dbReference>
<evidence type="ECO:0000313" key="25">
    <source>
        <dbReference type="Proteomes" id="UP001153076"/>
    </source>
</evidence>
<dbReference type="FunFam" id="1.25.40.10:FF:000395">
    <property type="entry name" value="Pentatricopeptide repeat-containing protein chloroplastic"/>
    <property type="match status" value="1"/>
</dbReference>
<feature type="binding site" evidence="17">
    <location>
        <position position="923"/>
    </location>
    <ligand>
        <name>Ca(2+)</name>
        <dbReference type="ChEBI" id="CHEBI:29108"/>
        <label>2</label>
    </ligand>
</feature>
<evidence type="ECO:0000256" key="22">
    <source>
        <dbReference type="SAM" id="MobiDB-lite"/>
    </source>
</evidence>
<evidence type="ECO:0000256" key="3">
    <source>
        <dbReference type="ARBA" id="ARBA00012313"/>
    </source>
</evidence>
<dbReference type="EC" id="1.11.1.7" evidence="3"/>
<keyword evidence="13 19" id="KW-1015">Disulfide bond</keyword>
<dbReference type="SUPFAM" id="SSF48113">
    <property type="entry name" value="Heme-dependent peroxidases"/>
    <property type="match status" value="1"/>
</dbReference>
<evidence type="ECO:0000256" key="4">
    <source>
        <dbReference type="ARBA" id="ARBA00022528"/>
    </source>
</evidence>
<evidence type="ECO:0000256" key="12">
    <source>
        <dbReference type="ARBA" id="ARBA00023004"/>
    </source>
</evidence>
<keyword evidence="17" id="KW-0106">Calcium</keyword>
<keyword evidence="11" id="KW-0560">Oxidoreductase</keyword>
<sequence>MTRLKAYLRPPQPSPPTTSASASASAATKSFNSTINRLSAEGFHRDVLFTFSSMLRSHTPPDAHTYPSLFKACTFLNRFSLGISLHQRVITDAYSSDSYIASSLINFYAKFGRVENAQKVFDLMPERNVVPWTAMIGCHSRCGNSDRAFRMYNLMRYEGIQPSSVTVLNVLSGVTELCQVECLHACAILSGSDSDLHLVNCMLDLYGKCGRVEAARVLFEAMVCRDIVSWNSMVSGYARSGNFKEIMWLFKKMRGEGVVPDQQTFGGLLTCSDSVQIDVEFGTLILGQIITGGLELDAPMATSLVVLYSKYGNFVSAFKIFEWVAEKDVILWTSIIAAFVQNDNARKALVLFTRMLDSGLISSTATIATVLSACAKVGSRLLGMSVHGYLLRQGMPVDIPVQNSLITMYAKCGLLRQSLAIFDGMNERDVVSWNAIVATYAQNGDLREALCLLNKMRLMVQRPDSITVVSLLQACASTGALQQGKWVHTFIIKSLSQPSIMIDTALVDMYSKCGDLKTAHRCFHHMPEHDVVSWSIIITGYGSHGMGEMALNLYTEFLGTGIQPNHVIFLSVLFSCSHNGLVSEGLSIFQSMIEDFGIKPELEHRACIVDLLCRAGRLKEAYKFIKTMFSDPTVDVLGILLDACRMKGDAELGELVARDIMKLQPVCAENYVQLAHSYASMNRWEGVGDAWMQMKALGLRKLPDGGWDIVGNLLQQQGVDVYIDVSCLSTKPTRLPTSDLMLCFDALLVAEVGEGQGLVYDYYDSTCPYVEEIVKREMFSIFAADATAPAAFLRLLFHDCQVQGCDASILLQSEDSELQSSRNFGIRKLEEIARIKSVLEDECPMQVSCADIIALAAREAVSISGGPSIQIPLGRKDSLTSSSQQADAHLPSPSIDDVDRFLQIFMGKGMDLEESVAIIGAHTLGGGHCRNIVSRLSNPKPTDQMDQGFQLQLRLSCPTLIPTNNVTVVPNDLTTTIFDNQYYRDAAIGRGLFPIDSSISRDARTMAIVAQFAVDKMYFFQTFSSAFLKLASTGVLTGDEGEVRLDCSLVN</sequence>
<dbReference type="FunFam" id="1.10.420.10:FF:000001">
    <property type="entry name" value="Peroxidase"/>
    <property type="match status" value="1"/>
</dbReference>
<feature type="disulfide bond" evidence="19">
    <location>
        <begin position="767"/>
        <end position="843"/>
    </location>
</feature>
<evidence type="ECO:0000256" key="19">
    <source>
        <dbReference type="PIRSR" id="PIRSR600823-5"/>
    </source>
</evidence>
<dbReference type="PRINTS" id="PR00458">
    <property type="entry name" value="PEROXIDASE"/>
</dbReference>
<evidence type="ECO:0000256" key="1">
    <source>
        <dbReference type="ARBA" id="ARBA00000189"/>
    </source>
</evidence>
<feature type="disulfide bond" evidence="19">
    <location>
        <begin position="800"/>
        <end position="805"/>
    </location>
</feature>
<accession>A0A9Q1QHU0</accession>
<keyword evidence="4" id="KW-0150">Chloroplast</keyword>
<keyword evidence="9" id="KW-0677">Repeat</keyword>
<feature type="disulfide bond" evidence="19">
    <location>
        <begin position="929"/>
        <end position="957"/>
    </location>
</feature>
<dbReference type="GO" id="GO:0046872">
    <property type="term" value="F:metal ion binding"/>
    <property type="evidence" value="ECO:0007669"/>
    <property type="project" value="UniProtKB-KW"/>
</dbReference>
<evidence type="ECO:0000256" key="9">
    <source>
        <dbReference type="ARBA" id="ARBA00022737"/>
    </source>
</evidence>
<dbReference type="SUPFAM" id="SSF48452">
    <property type="entry name" value="TPR-like"/>
    <property type="match status" value="1"/>
</dbReference>
<reference evidence="24" key="1">
    <citation type="submission" date="2022-04" db="EMBL/GenBank/DDBJ databases">
        <title>Carnegiea gigantea Genome sequencing and assembly v2.</title>
        <authorList>
            <person name="Copetti D."/>
            <person name="Sanderson M.J."/>
            <person name="Burquez A."/>
            <person name="Wojciechowski M.F."/>
        </authorList>
    </citation>
    <scope>NUCLEOTIDE SEQUENCE</scope>
    <source>
        <strain evidence="24">SGP5-SGP5p</strain>
        <tissue evidence="24">Aerial part</tissue>
    </source>
</reference>
<comment type="cofactor">
    <cofactor evidence="17">
        <name>heme b</name>
        <dbReference type="ChEBI" id="CHEBI:60344"/>
    </cofactor>
    <text evidence="17">Binds 1 heme b (iron(II)-protoporphyrin IX) group per subunit.</text>
</comment>
<evidence type="ECO:0000256" key="17">
    <source>
        <dbReference type="PIRSR" id="PIRSR600823-3"/>
    </source>
</evidence>
<keyword evidence="7" id="KW-0934">Plastid</keyword>
<dbReference type="GO" id="GO:0009451">
    <property type="term" value="P:RNA modification"/>
    <property type="evidence" value="ECO:0007669"/>
    <property type="project" value="InterPro"/>
</dbReference>
<comment type="subcellular location">
    <subcellularLocation>
        <location evidence="2">Plastid</location>
        <location evidence="2">Chloroplast</location>
    </subcellularLocation>
</comment>
<dbReference type="GO" id="GO:0006979">
    <property type="term" value="P:response to oxidative stress"/>
    <property type="evidence" value="ECO:0007669"/>
    <property type="project" value="InterPro"/>
</dbReference>